<sequence>MTRIALATCARWPAPALGLARLIDLLAAEGMAVDHAPWQAGTDPFAGADLVLPLAAWDYAETPQAFADWIAAVAAAGGRFGNPAGLMLWNMHKSYLCDLAQRGVAVVPTVVLDRPEAAQIRAELAARGWAQAVLKPAIGQSGLGVTRIAATGPMPALPEAPVVLQPFLDQVAAGETSLVFIAGAFSHAVRRNPAAGDFRANTQFGATVQAVDPGAARTTLARQALAALGAAPLYARVDLLNTPRGPVISEIELIEPALFLDHAAATMRRGLARRFAAAAARRSET</sequence>
<dbReference type="Gene3D" id="3.30.470.20">
    <property type="entry name" value="ATP-grasp fold, B domain"/>
    <property type="match status" value="1"/>
</dbReference>
<gene>
    <name evidence="2" type="ORF">FBT96_18280</name>
</gene>
<organism evidence="2 3">
    <name type="scientific">Rhodobacter capsulatus</name>
    <name type="common">Rhodopseudomonas capsulata</name>
    <dbReference type="NCBI Taxonomy" id="1061"/>
    <lineage>
        <taxon>Bacteria</taxon>
        <taxon>Pseudomonadati</taxon>
        <taxon>Pseudomonadota</taxon>
        <taxon>Alphaproteobacteria</taxon>
        <taxon>Rhodobacterales</taxon>
        <taxon>Rhodobacter group</taxon>
        <taxon>Rhodobacter</taxon>
    </lineage>
</organism>
<evidence type="ECO:0000313" key="2">
    <source>
        <dbReference type="EMBL" id="TKD14472.1"/>
    </source>
</evidence>
<dbReference type="GO" id="GO:0004363">
    <property type="term" value="F:glutathione synthase activity"/>
    <property type="evidence" value="ECO:0007669"/>
    <property type="project" value="InterPro"/>
</dbReference>
<dbReference type="InterPro" id="IPR053191">
    <property type="entry name" value="DcsG_Biosynth_Enzyme"/>
</dbReference>
<protein>
    <submittedName>
        <fullName evidence="2">Glutathione synthetase</fullName>
    </submittedName>
</protein>
<dbReference type="PANTHER" id="PTHR39217:SF1">
    <property type="entry name" value="GLUTATHIONE SYNTHETASE"/>
    <property type="match status" value="1"/>
</dbReference>
<dbReference type="SUPFAM" id="SSF56059">
    <property type="entry name" value="Glutathione synthetase ATP-binding domain-like"/>
    <property type="match status" value="1"/>
</dbReference>
<accession>A0A4U1JLJ4</accession>
<dbReference type="Pfam" id="PF02955">
    <property type="entry name" value="GSH-S_ATP"/>
    <property type="match status" value="1"/>
</dbReference>
<reference evidence="2 3" key="1">
    <citation type="submission" date="2019-04" db="EMBL/GenBank/DDBJ databases">
        <title>Draft Whole-Genome sequence of the purple photosynthetic bacterium Rhodobacter capsulatus SP108 with an indigenous class A beta-lactamase.</title>
        <authorList>
            <person name="Robertson S."/>
            <person name="Meyer T.E."/>
            <person name="Kyndt J.A."/>
        </authorList>
    </citation>
    <scope>NUCLEOTIDE SEQUENCE [LARGE SCALE GENOMIC DNA]</scope>
    <source>
        <strain evidence="2 3">SP108</strain>
    </source>
</reference>
<dbReference type="OrthoDB" id="3373978at2"/>
<dbReference type="InterPro" id="IPR013815">
    <property type="entry name" value="ATP_grasp_subdomain_1"/>
</dbReference>
<name>A0A4U1JLJ4_RHOCA</name>
<feature type="domain" description="Prokaryotic glutathione synthetase ATP-binding" evidence="1">
    <location>
        <begin position="129"/>
        <end position="228"/>
    </location>
</feature>
<evidence type="ECO:0000259" key="1">
    <source>
        <dbReference type="Pfam" id="PF02955"/>
    </source>
</evidence>
<comment type="caution">
    <text evidence="2">The sequence shown here is derived from an EMBL/GenBank/DDBJ whole genome shotgun (WGS) entry which is preliminary data.</text>
</comment>
<dbReference type="RefSeq" id="WP_136909212.1">
    <property type="nucleotide sequence ID" value="NZ_SWJZ01000102.1"/>
</dbReference>
<dbReference type="Proteomes" id="UP000310597">
    <property type="component" value="Unassembled WGS sequence"/>
</dbReference>
<dbReference type="Gene3D" id="3.30.1490.20">
    <property type="entry name" value="ATP-grasp fold, A domain"/>
    <property type="match status" value="1"/>
</dbReference>
<dbReference type="PANTHER" id="PTHR39217">
    <property type="match status" value="1"/>
</dbReference>
<dbReference type="EMBL" id="SWJZ01000102">
    <property type="protein sequence ID" value="TKD14472.1"/>
    <property type="molecule type" value="Genomic_DNA"/>
</dbReference>
<dbReference type="AlphaFoldDB" id="A0A4U1JLJ4"/>
<proteinExistence type="predicted"/>
<evidence type="ECO:0000313" key="3">
    <source>
        <dbReference type="Proteomes" id="UP000310597"/>
    </source>
</evidence>
<dbReference type="GO" id="GO:0005524">
    <property type="term" value="F:ATP binding"/>
    <property type="evidence" value="ECO:0007669"/>
    <property type="project" value="InterPro"/>
</dbReference>
<dbReference type="InterPro" id="IPR004218">
    <property type="entry name" value="GSHS_ATP-bd"/>
</dbReference>